<evidence type="ECO:0000313" key="6">
    <source>
        <dbReference type="Proteomes" id="UP000199529"/>
    </source>
</evidence>
<keyword evidence="2" id="KW-0596">Phosphopantetheine</keyword>
<dbReference type="FunFam" id="3.40.50.12780:FF:000012">
    <property type="entry name" value="Non-ribosomal peptide synthetase"/>
    <property type="match status" value="1"/>
</dbReference>
<dbReference type="GO" id="GO:0043041">
    <property type="term" value="P:amino acid activation for nonribosomal peptide biosynthetic process"/>
    <property type="evidence" value="ECO:0007669"/>
    <property type="project" value="TreeGrafter"/>
</dbReference>
<dbReference type="Gene3D" id="3.30.559.30">
    <property type="entry name" value="Nonribosomal peptide synthetase, condensation domain"/>
    <property type="match status" value="2"/>
</dbReference>
<evidence type="ECO:0000256" key="1">
    <source>
        <dbReference type="ARBA" id="ARBA00001957"/>
    </source>
</evidence>
<dbReference type="CDD" id="cd19531">
    <property type="entry name" value="LCL_NRPS-like"/>
    <property type="match status" value="1"/>
</dbReference>
<sequence length="1900" mass="205712">MQFPLASNQEALWFVDERAGGSRANHVSRAVEIAEPLDVGAFRRCWERLVARHEALRTRFGVQRGVPHQEVLPERALDFEHRDVSGQTVQAVREALHAEADRRFDPTSDPLLRVRVHSLHPRQHWVLISLHALVADFRSLALLLAEFGELYRAECEGRPPALPGLTARYADFVADQRSSLEGEAATAHLEMWADKFTPPPPPLEIPPDHPRPAVQTENGADARLVLPASLSSAVIRFAGARGVTTDVFLTTAFQLLLHRCTGQDRIVVGVPATCHDRAEFAPLVGCFVNPVAIDLDLTGDPTFAEVLARGKQAADDALHGRLVPFSRVVERVAPRREASRSPIFQVMHVHLRPPPGTPSGLALLALGDDGAQVEVGGLTLRSLPLIDSGSQFELRLMTTEGPDGLRFCLRYNTDLFDRATAKAMLRNLEELVSDVIAEPARPLSQSPRTTALERSAIAAWNGTARDHDDESWVHEAFHTRSRERPDDIALRAAGRSVSYRDLARRVHGLAHFLRERGIGPGSIVGVAVERSPELVVALLGTLSAGAAYLPLDPDYPVERIEFMIEDARPSIVLTQSHLRARIPDAVAHVVALDDPPEDLTERDEPVAAAVGDDTPAYVIYTSGSTGLPKGVLVTHAALRNRIAWMQDTFSLTPQDRVLQKTPSSFDVSVWEFFWPMAVGARLVLAEPSGHRDVAYLAEVIRAEGITTIHFVPSVLRLFLAEPGVAECGCLRRMFCSGEALPLDLVEGVLGKLSCELHNLYGPTEATVDVTWWPCRSGDDAVPIGFPVDNTSIHLLDPAGRQVPIGAVGEIHIGGVQVAAGYLNRPALTAERFVPDPFSAAPARLYRTGDLGRRRHDGAVEYLGRLDHQVKIHGNRIEIGEIETRLSAHPAVRDAVVTVGRQAGTPFLEAHVVPIGGAHPEPGELISHLRRRLPAFMIPSRVRLLQQLPLTPSGKADRVALAAAAAGSGSGDGVRRSPRTPAERTLVRIAAEVLAIPEADVDDNFFALGGNSMAALRLRAVLQEAGLDVSVLDVLRSPTFEALARASRPVADRPIRTAPFSLLAPADRENLPDGLEDAYPLAGAQAELLDHDPAGADRKRCAAAFHFGGEFSEPAMREALDALGERHPLLRMSLVTTGFSEPLQFVHRTASVPLRTHDLASVAPESQVDDRSRFQADVRVEPGSFHLVLSHPLIDRWSMGLLIAELMSDYEALRAGERPARRGPLPLGYGDFVRAEREAARSPEEQRFWRGYLADHEPRALPRWPSRQDERPTRHLRTEVPVPAAILDGLVRLARAAGTPLRTVLLAAHLKVVGMLGGRTDAMTGVATTGRPEHVGGDQIAAWFRNIVPLRVELTGRSWVDLARRVFEAEQEIVPHRRYPFAEIVRARGGTAPFETAFDYVDFGVHEALGGLADVELLDCQHTADPIDLPLTANFHLDTGTSELTCFLDADDGVLDPKQVKLIAAYYSRALAAMATAPDSTTAVDLRPDEERAVIDVRNATEREWPATWSVGVHRRVAEHAHRAPTAVAVRCAGLDLSYGELDARAAGLAWQLRSNGVAPGDVVAVSVAHSTDLPAVVLGVHRAGAACLPLDRSALVGQLRHALVDSGASVIVTDQAATELRDCGAAVIDPRNVPEAGAPTALPPPADPDSLAYLIYPPGALHGVEITHRAVDNALHALRERLSWQDEDEVLLAVTTPVTGRAELELFLPLVTGARLDLATGAEADDPTALAELLTSTGATTMHADPRTWRMLVDGGWPGDPALRIVCSGDVLTADLRARLRGLGRVVWNVCGLAETAIWSTAARVESAAGPSLGSPLANTTCHVVGPDHLPVPVGVPGELLIGGRGLARGYRNRPDLTARSFVPAPGAVADRLYRTGNLVRLRPDGELEFLGHRNGRAEN</sequence>
<dbReference type="Pfam" id="PF00668">
    <property type="entry name" value="Condensation"/>
    <property type="match status" value="2"/>
</dbReference>
<dbReference type="Pfam" id="PF00550">
    <property type="entry name" value="PP-binding"/>
    <property type="match status" value="1"/>
</dbReference>
<accession>A0A1H3BCN7</accession>
<dbReference type="GO" id="GO:0009366">
    <property type="term" value="C:enterobactin synthetase complex"/>
    <property type="evidence" value="ECO:0007669"/>
    <property type="project" value="TreeGrafter"/>
</dbReference>
<dbReference type="SMART" id="SM00823">
    <property type="entry name" value="PKS_PP"/>
    <property type="match status" value="1"/>
</dbReference>
<dbReference type="GO" id="GO:0004190">
    <property type="term" value="F:aspartic-type endopeptidase activity"/>
    <property type="evidence" value="ECO:0007669"/>
    <property type="project" value="InterPro"/>
</dbReference>
<dbReference type="RefSeq" id="WP_177226447.1">
    <property type="nucleotide sequence ID" value="NZ_FNOK01000010.1"/>
</dbReference>
<dbReference type="SUPFAM" id="SSF47336">
    <property type="entry name" value="ACP-like"/>
    <property type="match status" value="1"/>
</dbReference>
<organism evidence="5 6">
    <name type="scientific">Saccharopolyspora shandongensis</name>
    <dbReference type="NCBI Taxonomy" id="418495"/>
    <lineage>
        <taxon>Bacteria</taxon>
        <taxon>Bacillati</taxon>
        <taxon>Actinomycetota</taxon>
        <taxon>Actinomycetes</taxon>
        <taxon>Pseudonocardiales</taxon>
        <taxon>Pseudonocardiaceae</taxon>
        <taxon>Saccharopolyspora</taxon>
    </lineage>
</organism>
<dbReference type="FunFam" id="2.30.38.10:FF:000001">
    <property type="entry name" value="Non-ribosomal peptide synthetase PvdI"/>
    <property type="match status" value="1"/>
</dbReference>
<dbReference type="InterPro" id="IPR001969">
    <property type="entry name" value="Aspartic_peptidase_AS"/>
</dbReference>
<dbReference type="GO" id="GO:0006508">
    <property type="term" value="P:proteolysis"/>
    <property type="evidence" value="ECO:0007669"/>
    <property type="project" value="InterPro"/>
</dbReference>
<dbReference type="InterPro" id="IPR020845">
    <property type="entry name" value="AMP-binding_CS"/>
</dbReference>
<dbReference type="GO" id="GO:0005829">
    <property type="term" value="C:cytosol"/>
    <property type="evidence" value="ECO:0007669"/>
    <property type="project" value="TreeGrafter"/>
</dbReference>
<comment type="cofactor">
    <cofactor evidence="1">
        <name>pantetheine 4'-phosphate</name>
        <dbReference type="ChEBI" id="CHEBI:47942"/>
    </cofactor>
</comment>
<evidence type="ECO:0000313" key="5">
    <source>
        <dbReference type="EMBL" id="SDX39468.1"/>
    </source>
</evidence>
<dbReference type="InterPro" id="IPR036736">
    <property type="entry name" value="ACP-like_sf"/>
</dbReference>
<dbReference type="InterPro" id="IPR000873">
    <property type="entry name" value="AMP-dep_synth/lig_dom"/>
</dbReference>
<feature type="domain" description="Carrier" evidence="4">
    <location>
        <begin position="976"/>
        <end position="1050"/>
    </location>
</feature>
<evidence type="ECO:0000259" key="4">
    <source>
        <dbReference type="PROSITE" id="PS50075"/>
    </source>
</evidence>
<dbReference type="Gene3D" id="3.30.300.30">
    <property type="match status" value="1"/>
</dbReference>
<dbReference type="PROSITE" id="PS50075">
    <property type="entry name" value="CARRIER"/>
    <property type="match status" value="1"/>
</dbReference>
<reference evidence="6" key="1">
    <citation type="submission" date="2016-10" db="EMBL/GenBank/DDBJ databases">
        <authorList>
            <person name="Varghese N."/>
            <person name="Submissions S."/>
        </authorList>
    </citation>
    <scope>NUCLEOTIDE SEQUENCE [LARGE SCALE GENOMIC DNA]</scope>
    <source>
        <strain evidence="6">CGMCC 4.3530</strain>
    </source>
</reference>
<dbReference type="FunFam" id="3.40.50.980:FF:000002">
    <property type="entry name" value="Enterobactin synthetase component F"/>
    <property type="match status" value="1"/>
</dbReference>
<name>A0A1H3BCN7_9PSEU</name>
<proteinExistence type="predicted"/>
<dbReference type="PROSITE" id="PS00141">
    <property type="entry name" value="ASP_PROTEASE"/>
    <property type="match status" value="1"/>
</dbReference>
<dbReference type="PANTHER" id="PTHR45527:SF1">
    <property type="entry name" value="FATTY ACID SYNTHASE"/>
    <property type="match status" value="1"/>
</dbReference>
<dbReference type="InterPro" id="IPR020806">
    <property type="entry name" value="PKS_PP-bd"/>
</dbReference>
<dbReference type="SUPFAM" id="SSF56801">
    <property type="entry name" value="Acetyl-CoA synthetase-like"/>
    <property type="match status" value="2"/>
</dbReference>
<dbReference type="InterPro" id="IPR010071">
    <property type="entry name" value="AA_adenyl_dom"/>
</dbReference>
<dbReference type="Pfam" id="PF00501">
    <property type="entry name" value="AMP-binding"/>
    <property type="match status" value="2"/>
</dbReference>
<dbReference type="InterPro" id="IPR025110">
    <property type="entry name" value="AMP-bd_C"/>
</dbReference>
<dbReference type="FunFam" id="3.40.50.980:FF:000001">
    <property type="entry name" value="Non-ribosomal peptide synthetase"/>
    <property type="match status" value="1"/>
</dbReference>
<dbReference type="NCBIfam" id="TIGR01733">
    <property type="entry name" value="AA-adenyl-dom"/>
    <property type="match status" value="1"/>
</dbReference>
<dbReference type="GO" id="GO:0047527">
    <property type="term" value="F:2,3-dihydroxybenzoate-serine ligase activity"/>
    <property type="evidence" value="ECO:0007669"/>
    <property type="project" value="TreeGrafter"/>
</dbReference>
<dbReference type="Proteomes" id="UP000199529">
    <property type="component" value="Unassembled WGS sequence"/>
</dbReference>
<dbReference type="EMBL" id="FNOK01000010">
    <property type="protein sequence ID" value="SDX39468.1"/>
    <property type="molecule type" value="Genomic_DNA"/>
</dbReference>
<evidence type="ECO:0000256" key="3">
    <source>
        <dbReference type="ARBA" id="ARBA00022553"/>
    </source>
</evidence>
<dbReference type="PANTHER" id="PTHR45527">
    <property type="entry name" value="NONRIBOSOMAL PEPTIDE SYNTHETASE"/>
    <property type="match status" value="1"/>
</dbReference>
<dbReference type="InterPro" id="IPR023213">
    <property type="entry name" value="CAT-like_dom_sf"/>
</dbReference>
<evidence type="ECO:0000256" key="2">
    <source>
        <dbReference type="ARBA" id="ARBA00022450"/>
    </source>
</evidence>
<dbReference type="InterPro" id="IPR009081">
    <property type="entry name" value="PP-bd_ACP"/>
</dbReference>
<protein>
    <submittedName>
        <fullName evidence="5">Amino acid adenylation domain-containing protein</fullName>
    </submittedName>
</protein>
<dbReference type="Gene3D" id="3.40.50.980">
    <property type="match status" value="2"/>
</dbReference>
<dbReference type="Gene3D" id="1.10.1200.10">
    <property type="entry name" value="ACP-like"/>
    <property type="match status" value="1"/>
</dbReference>
<dbReference type="GO" id="GO:0009239">
    <property type="term" value="P:enterobactin biosynthetic process"/>
    <property type="evidence" value="ECO:0007669"/>
    <property type="project" value="TreeGrafter"/>
</dbReference>
<dbReference type="Gene3D" id="3.30.559.10">
    <property type="entry name" value="Chloramphenicol acetyltransferase-like domain"/>
    <property type="match status" value="2"/>
</dbReference>
<dbReference type="CDD" id="cd17646">
    <property type="entry name" value="A_NRPS_AB3403-like"/>
    <property type="match status" value="1"/>
</dbReference>
<dbReference type="SUPFAM" id="SSF52777">
    <property type="entry name" value="CoA-dependent acyltransferases"/>
    <property type="match status" value="4"/>
</dbReference>
<dbReference type="InterPro" id="IPR042099">
    <property type="entry name" value="ANL_N_sf"/>
</dbReference>
<keyword evidence="3" id="KW-0597">Phosphoprotein</keyword>
<gene>
    <name evidence="5" type="ORF">SAMN05216215_1010140</name>
</gene>
<keyword evidence="6" id="KW-1185">Reference proteome</keyword>
<dbReference type="STRING" id="418495.SAMN05216215_1010140"/>
<dbReference type="GO" id="GO:0031177">
    <property type="term" value="F:phosphopantetheine binding"/>
    <property type="evidence" value="ECO:0007669"/>
    <property type="project" value="InterPro"/>
</dbReference>
<dbReference type="GO" id="GO:0008610">
    <property type="term" value="P:lipid biosynthetic process"/>
    <property type="evidence" value="ECO:0007669"/>
    <property type="project" value="UniProtKB-ARBA"/>
</dbReference>
<dbReference type="Gene3D" id="3.40.50.12780">
    <property type="entry name" value="N-terminal domain of ligase-like"/>
    <property type="match status" value="1"/>
</dbReference>
<dbReference type="Pfam" id="PF13193">
    <property type="entry name" value="AMP-binding_C"/>
    <property type="match status" value="1"/>
</dbReference>
<dbReference type="PROSITE" id="PS00455">
    <property type="entry name" value="AMP_BINDING"/>
    <property type="match status" value="1"/>
</dbReference>
<dbReference type="InterPro" id="IPR001242">
    <property type="entry name" value="Condensation_dom"/>
</dbReference>
<dbReference type="Gene3D" id="2.30.38.10">
    <property type="entry name" value="Luciferase, Domain 3"/>
    <property type="match status" value="1"/>
</dbReference>
<dbReference type="InterPro" id="IPR045851">
    <property type="entry name" value="AMP-bd_C_sf"/>
</dbReference>